<evidence type="ECO:0000313" key="2">
    <source>
        <dbReference type="Proteomes" id="UP000031364"/>
    </source>
</evidence>
<sequence>MNPAPTRKPEQLLTDFFTAYTAAAVDPDNDPAEVIDRFHTRDIVQVADGVRLDRDRLVAHLRPVRKNLRHYRFEVHEAVSDGARFAARMTIHAQMRKADLITTEVFMFGEFAPDGRLRRAEQLTRTVPAA</sequence>
<reference evidence="1 2" key="1">
    <citation type="journal article" date="2014" name="Int. J. Syst. Evol. Microbiol.">
        <title>Nocardia vulneris sp. nov., isolated from wounds of human patients in North America.</title>
        <authorList>
            <person name="Lasker B.A."/>
            <person name="Bell M."/>
            <person name="Klenk H.P."/>
            <person name="Sproer C."/>
            <person name="Schumann C."/>
            <person name="Schumann P."/>
            <person name="Brown J.M."/>
        </authorList>
    </citation>
    <scope>NUCLEOTIDE SEQUENCE [LARGE SCALE GENOMIC DNA]</scope>
    <source>
        <strain evidence="1 2">W9851</strain>
    </source>
</reference>
<accession>A0ABR4ZH15</accession>
<evidence type="ECO:0008006" key="3">
    <source>
        <dbReference type="Google" id="ProtNLM"/>
    </source>
</evidence>
<proteinExistence type="predicted"/>
<organism evidence="1 2">
    <name type="scientific">Nocardia vulneris</name>
    <dbReference type="NCBI Taxonomy" id="1141657"/>
    <lineage>
        <taxon>Bacteria</taxon>
        <taxon>Bacillati</taxon>
        <taxon>Actinomycetota</taxon>
        <taxon>Actinomycetes</taxon>
        <taxon>Mycobacteriales</taxon>
        <taxon>Nocardiaceae</taxon>
        <taxon>Nocardia</taxon>
    </lineage>
</organism>
<dbReference type="Proteomes" id="UP000031364">
    <property type="component" value="Unassembled WGS sequence"/>
</dbReference>
<evidence type="ECO:0000313" key="1">
    <source>
        <dbReference type="EMBL" id="KIA64598.1"/>
    </source>
</evidence>
<keyword evidence="2" id="KW-1185">Reference proteome</keyword>
<dbReference type="SUPFAM" id="SSF54427">
    <property type="entry name" value="NTF2-like"/>
    <property type="match status" value="1"/>
</dbReference>
<dbReference type="InterPro" id="IPR032710">
    <property type="entry name" value="NTF2-like_dom_sf"/>
</dbReference>
<name>A0ABR4ZH15_9NOCA</name>
<dbReference type="RefSeq" id="WP_043668675.1">
    <property type="nucleotide sequence ID" value="NZ_BDCI01000018.1"/>
</dbReference>
<protein>
    <recommendedName>
        <fullName evidence="3">SnoaL-like domain-containing protein</fullName>
    </recommendedName>
</protein>
<gene>
    <name evidence="1" type="ORF">FG87_11975</name>
</gene>
<dbReference type="Gene3D" id="3.10.450.50">
    <property type="match status" value="1"/>
</dbReference>
<dbReference type="EMBL" id="JNFP01000012">
    <property type="protein sequence ID" value="KIA64598.1"/>
    <property type="molecule type" value="Genomic_DNA"/>
</dbReference>
<comment type="caution">
    <text evidence="1">The sequence shown here is derived from an EMBL/GenBank/DDBJ whole genome shotgun (WGS) entry which is preliminary data.</text>
</comment>